<dbReference type="InterPro" id="IPR016473">
    <property type="entry name" value="dCMP_deaminase"/>
</dbReference>
<dbReference type="GO" id="GO:0006220">
    <property type="term" value="P:pyrimidine nucleotide metabolic process"/>
    <property type="evidence" value="ECO:0007669"/>
    <property type="project" value="InterPro"/>
</dbReference>
<dbReference type="EMBL" id="MN739181">
    <property type="protein sequence ID" value="QHS92565.1"/>
    <property type="molecule type" value="Genomic_DNA"/>
</dbReference>
<dbReference type="GO" id="GO:0008270">
    <property type="term" value="F:zinc ion binding"/>
    <property type="evidence" value="ECO:0007669"/>
    <property type="project" value="InterPro"/>
</dbReference>
<dbReference type="Pfam" id="PF00383">
    <property type="entry name" value="dCMP_cyt_deam_1"/>
    <property type="match status" value="1"/>
</dbReference>
<evidence type="ECO:0000256" key="5">
    <source>
        <dbReference type="ARBA" id="ARBA00022833"/>
    </source>
</evidence>
<dbReference type="PANTHER" id="PTHR11086:SF18">
    <property type="entry name" value="DEOXYCYTIDYLATE DEAMINASE"/>
    <property type="match status" value="1"/>
</dbReference>
<evidence type="ECO:0000256" key="4">
    <source>
        <dbReference type="ARBA" id="ARBA00022801"/>
    </source>
</evidence>
<dbReference type="Gene3D" id="3.40.140.10">
    <property type="entry name" value="Cytidine Deaminase, domain 2"/>
    <property type="match status" value="1"/>
</dbReference>
<dbReference type="AlphaFoldDB" id="A0A6C0BJN5"/>
<dbReference type="InterPro" id="IPR002125">
    <property type="entry name" value="CMP_dCMP_dom"/>
</dbReference>
<keyword evidence="5" id="KW-0862">Zinc</keyword>
<name>A0A6C0BJN5_9ZZZZ</name>
<dbReference type="InterPro" id="IPR016193">
    <property type="entry name" value="Cytidine_deaminase-like"/>
</dbReference>
<proteinExistence type="inferred from homology"/>
<dbReference type="InterPro" id="IPR016192">
    <property type="entry name" value="APOBEC/CMP_deaminase_Zn-bd"/>
</dbReference>
<dbReference type="PANTHER" id="PTHR11086">
    <property type="entry name" value="DEOXYCYTIDYLATE DEAMINASE-RELATED"/>
    <property type="match status" value="1"/>
</dbReference>
<evidence type="ECO:0000256" key="1">
    <source>
        <dbReference type="ARBA" id="ARBA00001947"/>
    </source>
</evidence>
<sequence length="154" mass="17272">MSKINDVQQLVDSWHKTPRIQWHEYFMSLCLLASSRSPCSRLHVGCVLVKNQRIISIGYNGFLPGVEHQSVIQMGSDGKEHEMATVHAEQNAISYGANTGLSIQNATAYVTHYPCLNCAKAMYASGIKQVYYHTDYHNDPLVTRICVGMQIVQI</sequence>
<comment type="similarity">
    <text evidence="2">Belongs to the cytidine and deoxycytidylate deaminase family.</text>
</comment>
<protein>
    <recommendedName>
        <fullName evidence="6">CMP/dCMP-type deaminase domain-containing protein</fullName>
    </recommendedName>
</protein>
<reference evidence="7" key="1">
    <citation type="journal article" date="2020" name="Nature">
        <title>Giant virus diversity and host interactions through global metagenomics.</title>
        <authorList>
            <person name="Schulz F."/>
            <person name="Roux S."/>
            <person name="Paez-Espino D."/>
            <person name="Jungbluth S."/>
            <person name="Walsh D.A."/>
            <person name="Denef V.J."/>
            <person name="McMahon K.D."/>
            <person name="Konstantinidis K.T."/>
            <person name="Eloe-Fadrosh E.A."/>
            <person name="Kyrpides N.C."/>
            <person name="Woyke T."/>
        </authorList>
    </citation>
    <scope>NUCLEOTIDE SEQUENCE</scope>
    <source>
        <strain evidence="7">GVMAG-M-3300014204-73</strain>
    </source>
</reference>
<comment type="cofactor">
    <cofactor evidence="1">
        <name>Zn(2+)</name>
        <dbReference type="ChEBI" id="CHEBI:29105"/>
    </cofactor>
</comment>
<evidence type="ECO:0000313" key="7">
    <source>
        <dbReference type="EMBL" id="QHS92565.1"/>
    </source>
</evidence>
<keyword evidence="4" id="KW-0378">Hydrolase</keyword>
<keyword evidence="3" id="KW-0479">Metal-binding</keyword>
<accession>A0A6C0BJN5</accession>
<dbReference type="GO" id="GO:0004132">
    <property type="term" value="F:dCMP deaminase activity"/>
    <property type="evidence" value="ECO:0007669"/>
    <property type="project" value="InterPro"/>
</dbReference>
<dbReference type="InterPro" id="IPR035105">
    <property type="entry name" value="Deoxycytidylate_deaminase_dom"/>
</dbReference>
<dbReference type="SUPFAM" id="SSF53927">
    <property type="entry name" value="Cytidine deaminase-like"/>
    <property type="match status" value="1"/>
</dbReference>
<dbReference type="CDD" id="cd01286">
    <property type="entry name" value="deoxycytidylate_deaminase"/>
    <property type="match status" value="1"/>
</dbReference>
<evidence type="ECO:0000256" key="3">
    <source>
        <dbReference type="ARBA" id="ARBA00022723"/>
    </source>
</evidence>
<dbReference type="PROSITE" id="PS51747">
    <property type="entry name" value="CYT_DCMP_DEAMINASES_2"/>
    <property type="match status" value="1"/>
</dbReference>
<dbReference type="PROSITE" id="PS00903">
    <property type="entry name" value="CYT_DCMP_DEAMINASES_1"/>
    <property type="match status" value="1"/>
</dbReference>
<organism evidence="7">
    <name type="scientific">viral metagenome</name>
    <dbReference type="NCBI Taxonomy" id="1070528"/>
    <lineage>
        <taxon>unclassified sequences</taxon>
        <taxon>metagenomes</taxon>
        <taxon>organismal metagenomes</taxon>
    </lineage>
</organism>
<evidence type="ECO:0000256" key="2">
    <source>
        <dbReference type="ARBA" id="ARBA00006576"/>
    </source>
</evidence>
<dbReference type="GO" id="GO:0005737">
    <property type="term" value="C:cytoplasm"/>
    <property type="evidence" value="ECO:0007669"/>
    <property type="project" value="TreeGrafter"/>
</dbReference>
<feature type="domain" description="CMP/dCMP-type deaminase" evidence="6">
    <location>
        <begin position="21"/>
        <end position="154"/>
    </location>
</feature>
<dbReference type="PIRSF" id="PIRSF006019">
    <property type="entry name" value="dCMP_deaminase"/>
    <property type="match status" value="1"/>
</dbReference>
<evidence type="ECO:0000259" key="6">
    <source>
        <dbReference type="PROSITE" id="PS51747"/>
    </source>
</evidence>
<dbReference type="InterPro" id="IPR015517">
    <property type="entry name" value="dCMP_deaminase-rel"/>
</dbReference>